<accession>E6WUX5</accession>
<protein>
    <submittedName>
        <fullName evidence="2">Uncharacterized protein</fullName>
    </submittedName>
</protein>
<dbReference type="KEGG" id="psu:Psesu_2139"/>
<reference evidence="2 3" key="1">
    <citation type="submission" date="2011-01" db="EMBL/GenBank/DDBJ databases">
        <title>Complete sequence of Pseudoxanthomonas suwonensis 11-1.</title>
        <authorList>
            <consortium name="US DOE Joint Genome Institute"/>
            <person name="Lucas S."/>
            <person name="Copeland A."/>
            <person name="Lapidus A."/>
            <person name="Cheng J.-F."/>
            <person name="Goodwin L."/>
            <person name="Pitluck S."/>
            <person name="Teshima H."/>
            <person name="Detter J.C."/>
            <person name="Han C."/>
            <person name="Tapia R."/>
            <person name="Land M."/>
            <person name="Hauser L."/>
            <person name="Kyrpides N."/>
            <person name="Ivanova N."/>
            <person name="Ovchinnikova G."/>
            <person name="Siebers A.K."/>
            <person name="Allgaier M."/>
            <person name="Thelen M.P."/>
            <person name="Hugenholtz P."/>
            <person name="Gladden J."/>
            <person name="Woyke T."/>
        </authorList>
    </citation>
    <scope>NUCLEOTIDE SEQUENCE [LARGE SCALE GENOMIC DNA]</scope>
    <source>
        <strain evidence="3">11-1</strain>
    </source>
</reference>
<keyword evidence="1" id="KW-0812">Transmembrane</keyword>
<evidence type="ECO:0000313" key="3">
    <source>
        <dbReference type="Proteomes" id="UP000008632"/>
    </source>
</evidence>
<dbReference type="STRING" id="743721.Psesu_2139"/>
<evidence type="ECO:0000256" key="1">
    <source>
        <dbReference type="SAM" id="Phobius"/>
    </source>
</evidence>
<name>E6WUX5_PSEUU</name>
<feature type="transmembrane region" description="Helical" evidence="1">
    <location>
        <begin position="20"/>
        <end position="38"/>
    </location>
</feature>
<proteinExistence type="predicted"/>
<keyword evidence="1" id="KW-0472">Membrane</keyword>
<sequence>MLHVVRLIERRAGRPASRVAPVLALASALALAAGLLLAR</sequence>
<keyword evidence="1" id="KW-1133">Transmembrane helix</keyword>
<gene>
    <name evidence="2" type="ordered locus">Psesu_2139</name>
</gene>
<dbReference type="EMBL" id="CP002446">
    <property type="protein sequence ID" value="ADV27974.1"/>
    <property type="molecule type" value="Genomic_DNA"/>
</dbReference>
<keyword evidence="3" id="KW-1185">Reference proteome</keyword>
<dbReference type="AlphaFoldDB" id="E6WUX5"/>
<dbReference type="Proteomes" id="UP000008632">
    <property type="component" value="Chromosome"/>
</dbReference>
<organism evidence="2 3">
    <name type="scientific">Pseudoxanthomonas suwonensis (strain 11-1)</name>
    <dbReference type="NCBI Taxonomy" id="743721"/>
    <lineage>
        <taxon>Bacteria</taxon>
        <taxon>Pseudomonadati</taxon>
        <taxon>Pseudomonadota</taxon>
        <taxon>Gammaproteobacteria</taxon>
        <taxon>Lysobacterales</taxon>
        <taxon>Lysobacteraceae</taxon>
        <taxon>Pseudoxanthomonas</taxon>
    </lineage>
</organism>
<dbReference type="HOGENOM" id="CLU_3315778_0_0_6"/>
<evidence type="ECO:0000313" key="2">
    <source>
        <dbReference type="EMBL" id="ADV27974.1"/>
    </source>
</evidence>